<feature type="domain" description="Agenet" evidence="1">
    <location>
        <begin position="1"/>
        <end position="67"/>
    </location>
</feature>
<dbReference type="AlphaFoldDB" id="A0A0K9P780"/>
<evidence type="ECO:0000313" key="3">
    <source>
        <dbReference type="Proteomes" id="UP000036987"/>
    </source>
</evidence>
<dbReference type="PANTHER" id="PTHR31917:SF5">
    <property type="entry name" value="OS02G0204500 PROTEIN"/>
    <property type="match status" value="1"/>
</dbReference>
<comment type="caution">
    <text evidence="2">The sequence shown here is derived from an EMBL/GenBank/DDBJ whole genome shotgun (WGS) entry which is preliminary data.</text>
</comment>
<reference evidence="3" key="1">
    <citation type="journal article" date="2016" name="Nature">
        <title>The genome of the seagrass Zostera marina reveals angiosperm adaptation to the sea.</title>
        <authorList>
            <person name="Olsen J.L."/>
            <person name="Rouze P."/>
            <person name="Verhelst B."/>
            <person name="Lin Y.-C."/>
            <person name="Bayer T."/>
            <person name="Collen J."/>
            <person name="Dattolo E."/>
            <person name="De Paoli E."/>
            <person name="Dittami S."/>
            <person name="Maumus F."/>
            <person name="Michel G."/>
            <person name="Kersting A."/>
            <person name="Lauritano C."/>
            <person name="Lohaus R."/>
            <person name="Toepel M."/>
            <person name="Tonon T."/>
            <person name="Vanneste K."/>
            <person name="Amirebrahimi M."/>
            <person name="Brakel J."/>
            <person name="Bostroem C."/>
            <person name="Chovatia M."/>
            <person name="Grimwood J."/>
            <person name="Jenkins J.W."/>
            <person name="Jueterbock A."/>
            <person name="Mraz A."/>
            <person name="Stam W.T."/>
            <person name="Tice H."/>
            <person name="Bornberg-Bauer E."/>
            <person name="Green P.J."/>
            <person name="Pearson G.A."/>
            <person name="Procaccini G."/>
            <person name="Duarte C.M."/>
            <person name="Schmutz J."/>
            <person name="Reusch T.B.H."/>
            <person name="Van de Peer Y."/>
        </authorList>
    </citation>
    <scope>NUCLEOTIDE SEQUENCE [LARGE SCALE GENOMIC DNA]</scope>
    <source>
        <strain evidence="3">cv. Finnish</strain>
    </source>
</reference>
<protein>
    <recommendedName>
        <fullName evidence="1">Agenet domain-containing protein</fullName>
    </recommendedName>
</protein>
<dbReference type="SMART" id="SM00743">
    <property type="entry name" value="Agenet"/>
    <property type="match status" value="2"/>
</dbReference>
<dbReference type="PANTHER" id="PTHR31917">
    <property type="entry name" value="AGENET DOMAIN-CONTAINING PROTEIN-RELATED"/>
    <property type="match status" value="1"/>
</dbReference>
<dbReference type="Pfam" id="PF05641">
    <property type="entry name" value="Agenet"/>
    <property type="match status" value="1"/>
</dbReference>
<dbReference type="InterPro" id="IPR014002">
    <property type="entry name" value="Agenet_dom_plant"/>
</dbReference>
<dbReference type="InterPro" id="IPR008395">
    <property type="entry name" value="Agenet-like_dom"/>
</dbReference>
<dbReference type="EMBL" id="LFYR01001098">
    <property type="protein sequence ID" value="KMZ64854.1"/>
    <property type="molecule type" value="Genomic_DNA"/>
</dbReference>
<name>A0A0K9P780_ZOSMR</name>
<dbReference type="OMA" id="ARIMSAD"/>
<evidence type="ECO:0000313" key="2">
    <source>
        <dbReference type="EMBL" id="KMZ64854.1"/>
    </source>
</evidence>
<organism evidence="2 3">
    <name type="scientific">Zostera marina</name>
    <name type="common">Eelgrass</name>
    <dbReference type="NCBI Taxonomy" id="29655"/>
    <lineage>
        <taxon>Eukaryota</taxon>
        <taxon>Viridiplantae</taxon>
        <taxon>Streptophyta</taxon>
        <taxon>Embryophyta</taxon>
        <taxon>Tracheophyta</taxon>
        <taxon>Spermatophyta</taxon>
        <taxon>Magnoliopsida</taxon>
        <taxon>Liliopsida</taxon>
        <taxon>Zosteraceae</taxon>
        <taxon>Zostera</taxon>
    </lineage>
</organism>
<gene>
    <name evidence="2" type="ORF">ZOSMA_349G00020</name>
</gene>
<keyword evidence="3" id="KW-1185">Reference proteome</keyword>
<proteinExistence type="predicted"/>
<feature type="domain" description="Agenet" evidence="1">
    <location>
        <begin position="70"/>
        <end position="126"/>
    </location>
</feature>
<evidence type="ECO:0000259" key="1">
    <source>
        <dbReference type="SMART" id="SM00743"/>
    </source>
</evidence>
<dbReference type="STRING" id="29655.A0A0K9P780"/>
<accession>A0A0K9P780</accession>
<dbReference type="OrthoDB" id="663550at2759"/>
<sequence>MRFKERSPVEVLNTREVPSGSWWHAKIVAGDRQRYKVRYDRSPPEMDNAVFERVPAKILRPCPPLRPYTGNWIPGDIIEVYDIGSWKLANILKLASGRNFYVNLLDLFNVFKVHISNLRTALSWHGDRWVMIEKDSVNFNVRKKNRSGYKKDCFSKHLSPRIAQNIQRHDFFIKFWELKRK</sequence>
<dbReference type="Proteomes" id="UP000036987">
    <property type="component" value="Unassembled WGS sequence"/>
</dbReference>